<name>A0ABY9YYP4_9GAMM</name>
<dbReference type="Gene3D" id="3.40.50.880">
    <property type="match status" value="1"/>
</dbReference>
<dbReference type="SUPFAM" id="SSF52317">
    <property type="entry name" value="Class I glutamine amidotransferase-like"/>
    <property type="match status" value="1"/>
</dbReference>
<dbReference type="EC" id="4.2.1.-" evidence="1"/>
<gene>
    <name evidence="1" type="primary">elbB</name>
    <name evidence="1" type="ORF">P1P91_12825</name>
</gene>
<keyword evidence="1" id="KW-0456">Lyase</keyword>
<dbReference type="Proteomes" id="UP001301869">
    <property type="component" value="Chromosome"/>
</dbReference>
<evidence type="ECO:0000313" key="1">
    <source>
        <dbReference type="EMBL" id="WNK19703.1"/>
    </source>
</evidence>
<accession>A0ABY9YYP4</accession>
<dbReference type="PANTHER" id="PTHR10224">
    <property type="entry name" value="ES1 PROTEIN HOMOLOG, MITOCHONDRIAL"/>
    <property type="match status" value="1"/>
</dbReference>
<dbReference type="PANTHER" id="PTHR10224:SF12">
    <property type="entry name" value="GLYOXALASE ELBB"/>
    <property type="match status" value="1"/>
</dbReference>
<sequence>MNKQIAIILTGCGTLDGADPHETTLLLLRLDQLGIDCRFFAPDIDQYEAINHRTGDVDEDATRRVLDEAGRLARGGIQPLEALDGNEFDAVILPGGEGVVKNISDFRREGAGMRVVEALSETLAGFYAAGKPVGLTGIAPALAPRLLCDGISVTVGRNPGIAGAISSMGGLHRSGEADDIVVDFEHQVVTTPALMQTDSLSVAAEGLFKLVDRISEMIDARTPA</sequence>
<dbReference type="EMBL" id="CP119391">
    <property type="protein sequence ID" value="WNK19703.1"/>
    <property type="molecule type" value="Genomic_DNA"/>
</dbReference>
<dbReference type="NCBIfam" id="NF008747">
    <property type="entry name" value="PRK11780.1"/>
    <property type="match status" value="1"/>
</dbReference>
<dbReference type="GO" id="GO:0016829">
    <property type="term" value="F:lyase activity"/>
    <property type="evidence" value="ECO:0007669"/>
    <property type="project" value="UniProtKB-KW"/>
</dbReference>
<proteinExistence type="predicted"/>
<reference evidence="1 2" key="1">
    <citation type="submission" date="2023-03" db="EMBL/GenBank/DDBJ databases">
        <title>Halomonas sp. nov., isolated from Korean tranditional fermented seafood 'Jeotgal'.</title>
        <authorList>
            <person name="Kim B."/>
            <person name="Shin N.-R."/>
        </authorList>
    </citation>
    <scope>NUCLEOTIDE SEQUENCE [LARGE SCALE GENOMIC DNA]</scope>
    <source>
        <strain evidence="1 2">SG2L-4</strain>
    </source>
</reference>
<dbReference type="InterPro" id="IPR029062">
    <property type="entry name" value="Class_I_gatase-like"/>
</dbReference>
<keyword evidence="2" id="KW-1185">Reference proteome</keyword>
<evidence type="ECO:0000313" key="2">
    <source>
        <dbReference type="Proteomes" id="UP001301869"/>
    </source>
</evidence>
<dbReference type="RefSeq" id="WP_311883108.1">
    <property type="nucleotide sequence ID" value="NZ_CP119391.1"/>
</dbReference>
<protein>
    <submittedName>
        <fullName evidence="1">Isoprenoid biosynthesis glyoxalase ElbB</fullName>
        <ecNumber evidence="1">4.2.1.-</ecNumber>
    </submittedName>
</protein>
<organism evidence="1 2">
    <name type="scientific">Halomonas piscis</name>
    <dbReference type="NCBI Taxonomy" id="3031727"/>
    <lineage>
        <taxon>Bacteria</taxon>
        <taxon>Pseudomonadati</taxon>
        <taxon>Pseudomonadota</taxon>
        <taxon>Gammaproteobacteria</taxon>
        <taxon>Oceanospirillales</taxon>
        <taxon>Halomonadaceae</taxon>
        <taxon>Halomonas</taxon>
    </lineage>
</organism>